<name>A0ACC2WD12_9TREE</name>
<keyword evidence="2" id="KW-1185">Reference proteome</keyword>
<evidence type="ECO:0000313" key="2">
    <source>
        <dbReference type="Proteomes" id="UP001227268"/>
    </source>
</evidence>
<accession>A0ACC2WD12</accession>
<gene>
    <name evidence="1" type="ORF">QFC21_000693</name>
</gene>
<reference evidence="1" key="1">
    <citation type="submission" date="2023-04" db="EMBL/GenBank/DDBJ databases">
        <title>Draft Genome sequencing of Naganishia species isolated from polar environments using Oxford Nanopore Technology.</title>
        <authorList>
            <person name="Leo P."/>
            <person name="Venkateswaran K."/>
        </authorList>
    </citation>
    <scope>NUCLEOTIDE SEQUENCE</scope>
    <source>
        <strain evidence="1">MNA-CCFEE 5423</strain>
    </source>
</reference>
<evidence type="ECO:0000313" key="1">
    <source>
        <dbReference type="EMBL" id="KAJ9109363.1"/>
    </source>
</evidence>
<dbReference type="Proteomes" id="UP001227268">
    <property type="component" value="Unassembled WGS sequence"/>
</dbReference>
<organism evidence="1 2">
    <name type="scientific">Naganishia friedmannii</name>
    <dbReference type="NCBI Taxonomy" id="89922"/>
    <lineage>
        <taxon>Eukaryota</taxon>
        <taxon>Fungi</taxon>
        <taxon>Dikarya</taxon>
        <taxon>Basidiomycota</taxon>
        <taxon>Agaricomycotina</taxon>
        <taxon>Tremellomycetes</taxon>
        <taxon>Filobasidiales</taxon>
        <taxon>Filobasidiaceae</taxon>
        <taxon>Naganishia</taxon>
    </lineage>
</organism>
<proteinExistence type="predicted"/>
<comment type="caution">
    <text evidence="1">The sequence shown here is derived from an EMBL/GenBank/DDBJ whole genome shotgun (WGS) entry which is preliminary data.</text>
</comment>
<protein>
    <submittedName>
        <fullName evidence="1">Uncharacterized protein</fullName>
    </submittedName>
</protein>
<sequence>MASFTQELLPKATPSTSSWLPAKEPQTVEIGCDRGILKGGRKLSAMNSSFNLWKPETRVARDPNLFNPHIYASTTTAIQISYLNHLHSRNTENQSNPNAAMPKNNFMSKFPFASPFKVISSIFSAKTNPRGTHVSNKATPAEIEFNTSSRYPVPSDWKGSVFKLRDDYPTAPLAPDFATWAFIDFRKDPETYANAILEYCLEGNVETDWVVQKNKTRGWFHPPWLHYSPNGREPLRGLTFERPTPPLEFAKTQTEALQNLAIGFYNKTGASVFGQMWKDPNEPNWNNDIVFPLGTVSFKLTLALLACLHDYQVMMTTATDEQVPTMKGSPGFQAAIAQQSNAAVAPSTAKDRNSFPSPVRLFQVDLAVRDDRSPIGWVFGTFMYVHDSEQKNPWERLVVVGLQWGDDPNLTQRAFDAGARPVETWINPYAEVIRKVLGGKRPSWGWNGRLNGPADNFISSCASCHSMARSPSRQTVPPKPKYDAKSKEWIPADDSVTMQWFRNSPADTVEYGSAVSADYSLQLKMGFANFQAWKK</sequence>
<dbReference type="EMBL" id="JASBWT010000001">
    <property type="protein sequence ID" value="KAJ9109363.1"/>
    <property type="molecule type" value="Genomic_DNA"/>
</dbReference>